<evidence type="ECO:0000313" key="2">
    <source>
        <dbReference type="Proteomes" id="UP001527925"/>
    </source>
</evidence>
<protein>
    <submittedName>
        <fullName evidence="1">Protein mpe1</fullName>
    </submittedName>
</protein>
<sequence>MPDHYINQCPTIGDAEFDNRPKIKRTTGIPKTFLKKTEGVHVGRGTMVTQTGEFVVATPNDDGALLQFQLL</sequence>
<reference evidence="1 2" key="1">
    <citation type="submission" date="2023-09" db="EMBL/GenBank/DDBJ databases">
        <title>Pangenome analysis of Batrachochytrium dendrobatidis and related Chytrids.</title>
        <authorList>
            <person name="Yacoub M.N."/>
            <person name="Stajich J.E."/>
            <person name="James T.Y."/>
        </authorList>
    </citation>
    <scope>NUCLEOTIDE SEQUENCE [LARGE SCALE GENOMIC DNA]</scope>
    <source>
        <strain evidence="1 2">JEL0888</strain>
    </source>
</reference>
<name>A0ABR4N930_9FUNG</name>
<dbReference type="Gene3D" id="4.10.60.10">
    <property type="entry name" value="Zinc finger, CCHC-type"/>
    <property type="match status" value="1"/>
</dbReference>
<comment type="caution">
    <text evidence="1">The sequence shown here is derived from an EMBL/GenBank/DDBJ whole genome shotgun (WGS) entry which is preliminary data.</text>
</comment>
<accession>A0ABR4N930</accession>
<dbReference type="Proteomes" id="UP001527925">
    <property type="component" value="Unassembled WGS sequence"/>
</dbReference>
<keyword evidence="2" id="KW-1185">Reference proteome</keyword>
<evidence type="ECO:0000313" key="1">
    <source>
        <dbReference type="EMBL" id="KAL2916042.1"/>
    </source>
</evidence>
<proteinExistence type="predicted"/>
<organism evidence="1 2">
    <name type="scientific">Polyrhizophydium stewartii</name>
    <dbReference type="NCBI Taxonomy" id="2732419"/>
    <lineage>
        <taxon>Eukaryota</taxon>
        <taxon>Fungi</taxon>
        <taxon>Fungi incertae sedis</taxon>
        <taxon>Chytridiomycota</taxon>
        <taxon>Chytridiomycota incertae sedis</taxon>
        <taxon>Chytridiomycetes</taxon>
        <taxon>Rhizophydiales</taxon>
        <taxon>Rhizophydiales incertae sedis</taxon>
        <taxon>Polyrhizophydium</taxon>
    </lineage>
</organism>
<dbReference type="EMBL" id="JADGIZ020000019">
    <property type="protein sequence ID" value="KAL2916042.1"/>
    <property type="molecule type" value="Genomic_DNA"/>
</dbReference>
<gene>
    <name evidence="1" type="primary">MPE1_2</name>
    <name evidence="1" type="ORF">HK105_204466</name>
</gene>